<dbReference type="AlphaFoldDB" id="A0A3B4A659"/>
<feature type="region of interest" description="Disordered" evidence="5">
    <location>
        <begin position="162"/>
        <end position="192"/>
    </location>
</feature>
<dbReference type="GO" id="GO:0000122">
    <property type="term" value="P:negative regulation of transcription by RNA polymerase II"/>
    <property type="evidence" value="ECO:0007669"/>
    <property type="project" value="TreeGrafter"/>
</dbReference>
<evidence type="ECO:0000256" key="2">
    <source>
        <dbReference type="ARBA" id="ARBA00006944"/>
    </source>
</evidence>
<evidence type="ECO:0000256" key="4">
    <source>
        <dbReference type="ARBA" id="ARBA00023242"/>
    </source>
</evidence>
<comment type="subcellular location">
    <subcellularLocation>
        <location evidence="1">Nucleus</location>
    </subcellularLocation>
</comment>
<evidence type="ECO:0000256" key="3">
    <source>
        <dbReference type="ARBA" id="ARBA00022473"/>
    </source>
</evidence>
<sequence>MARVWHKCHFAPLLRGAWRHFWAGDKAQFGTFSTRLLINRSFLQSAAHTSSLDFTPDLSDTMENFAFNYGFTANSNGTGITHQPLQSAPLWRPWAGANGTVTHMPSLHPTFLTAPFTHRQTLTYVFSFFPRLFWPKSKCFDYLYQDAEQLLRNYPVQATICPYGDSSSDEESGDEQDEDEEEEEEMAKMGLN</sequence>
<keyword evidence="7" id="KW-1185">Reference proteome</keyword>
<dbReference type="Pfam" id="PF14998">
    <property type="entry name" value="Ripply"/>
    <property type="match status" value="1"/>
</dbReference>
<evidence type="ECO:0000313" key="6">
    <source>
        <dbReference type="Ensembl" id="ENSPMGP00000012109.1"/>
    </source>
</evidence>
<dbReference type="STRING" id="409849.ENSPMGP00000012109"/>
<evidence type="ECO:0000313" key="7">
    <source>
        <dbReference type="Proteomes" id="UP000261520"/>
    </source>
</evidence>
<dbReference type="PANTHER" id="PTHR16770">
    <property type="entry name" value="PROTEIN RIPPLY-LIKE"/>
    <property type="match status" value="1"/>
</dbReference>
<evidence type="ECO:0000256" key="5">
    <source>
        <dbReference type="SAM" id="MobiDB-lite"/>
    </source>
</evidence>
<evidence type="ECO:0000256" key="1">
    <source>
        <dbReference type="ARBA" id="ARBA00004123"/>
    </source>
</evidence>
<feature type="compositionally biased region" description="Acidic residues" evidence="5">
    <location>
        <begin position="167"/>
        <end position="185"/>
    </location>
</feature>
<keyword evidence="3" id="KW-0217">Developmental protein</keyword>
<comment type="similarity">
    <text evidence="2">Belongs to the ripply family.</text>
</comment>
<protein>
    <recommendedName>
        <fullName evidence="8">Ripply transcriptional repressor 2</fullName>
    </recommendedName>
</protein>
<reference evidence="6" key="2">
    <citation type="submission" date="2025-09" db="UniProtKB">
        <authorList>
            <consortium name="Ensembl"/>
        </authorList>
    </citation>
    <scope>IDENTIFICATION</scope>
</reference>
<dbReference type="Ensembl" id="ENSPMGT00000012921.1">
    <property type="protein sequence ID" value="ENSPMGP00000012109.1"/>
    <property type="gene ID" value="ENSPMGG00000010007.1"/>
</dbReference>
<dbReference type="GO" id="GO:0005634">
    <property type="term" value="C:nucleus"/>
    <property type="evidence" value="ECO:0007669"/>
    <property type="project" value="UniProtKB-SubCell"/>
</dbReference>
<dbReference type="Proteomes" id="UP000261520">
    <property type="component" value="Unplaced"/>
</dbReference>
<dbReference type="InterPro" id="IPR028127">
    <property type="entry name" value="Ripply_fam"/>
</dbReference>
<organism evidence="6 7">
    <name type="scientific">Periophthalmus magnuspinnatus</name>
    <dbReference type="NCBI Taxonomy" id="409849"/>
    <lineage>
        <taxon>Eukaryota</taxon>
        <taxon>Metazoa</taxon>
        <taxon>Chordata</taxon>
        <taxon>Craniata</taxon>
        <taxon>Vertebrata</taxon>
        <taxon>Euteleostomi</taxon>
        <taxon>Actinopterygii</taxon>
        <taxon>Neopterygii</taxon>
        <taxon>Teleostei</taxon>
        <taxon>Neoteleostei</taxon>
        <taxon>Acanthomorphata</taxon>
        <taxon>Gobiaria</taxon>
        <taxon>Gobiiformes</taxon>
        <taxon>Gobioidei</taxon>
        <taxon>Gobiidae</taxon>
        <taxon>Oxudercinae</taxon>
        <taxon>Periophthalmus</taxon>
    </lineage>
</organism>
<proteinExistence type="inferred from homology"/>
<dbReference type="PANTHER" id="PTHR16770:SF3">
    <property type="entry name" value="PROTEIN RIPPLY2"/>
    <property type="match status" value="1"/>
</dbReference>
<keyword evidence="4" id="KW-0539">Nucleus</keyword>
<evidence type="ECO:0008006" key="8">
    <source>
        <dbReference type="Google" id="ProtNLM"/>
    </source>
</evidence>
<name>A0A3B4A659_9GOBI</name>
<accession>A0A3B4A659</accession>
<dbReference type="GO" id="GO:0009880">
    <property type="term" value="P:embryonic pattern specification"/>
    <property type="evidence" value="ECO:0007669"/>
    <property type="project" value="TreeGrafter"/>
</dbReference>
<reference evidence="6" key="1">
    <citation type="submission" date="2025-08" db="UniProtKB">
        <authorList>
            <consortium name="Ensembl"/>
        </authorList>
    </citation>
    <scope>IDENTIFICATION</scope>
</reference>